<gene>
    <name evidence="11" type="ORF">ERX46_08865</name>
</gene>
<dbReference type="PIRSF" id="PIRSF006603">
    <property type="entry name" value="DinF"/>
    <property type="match status" value="1"/>
</dbReference>
<dbReference type="InterPro" id="IPR045070">
    <property type="entry name" value="MATE_MepA-like"/>
</dbReference>
<keyword evidence="8 10" id="KW-0472">Membrane</keyword>
<dbReference type="PANTHER" id="PTHR43823:SF3">
    <property type="entry name" value="MULTIDRUG EXPORT PROTEIN MEPA"/>
    <property type="match status" value="1"/>
</dbReference>
<dbReference type="InterPro" id="IPR048279">
    <property type="entry name" value="MdtK-like"/>
</dbReference>
<feature type="transmembrane region" description="Helical" evidence="10">
    <location>
        <begin position="166"/>
        <end position="188"/>
    </location>
</feature>
<feature type="transmembrane region" description="Helical" evidence="10">
    <location>
        <begin position="21"/>
        <end position="43"/>
    </location>
</feature>
<dbReference type="InterPro" id="IPR051327">
    <property type="entry name" value="MATE_MepA_subfamily"/>
</dbReference>
<dbReference type="InterPro" id="IPR002528">
    <property type="entry name" value="MATE_fam"/>
</dbReference>
<protein>
    <recommendedName>
        <fullName evidence="3">Multidrug export protein MepA</fullName>
    </recommendedName>
</protein>
<dbReference type="GO" id="GO:0042910">
    <property type="term" value="F:xenobiotic transmembrane transporter activity"/>
    <property type="evidence" value="ECO:0007669"/>
    <property type="project" value="InterPro"/>
</dbReference>
<dbReference type="CDD" id="cd13143">
    <property type="entry name" value="MATE_MepA_like"/>
    <property type="match status" value="1"/>
</dbReference>
<evidence type="ECO:0000256" key="6">
    <source>
        <dbReference type="ARBA" id="ARBA00022692"/>
    </source>
</evidence>
<evidence type="ECO:0000256" key="4">
    <source>
        <dbReference type="ARBA" id="ARBA00022448"/>
    </source>
</evidence>
<feature type="transmembrane region" description="Helical" evidence="10">
    <location>
        <begin position="136"/>
        <end position="154"/>
    </location>
</feature>
<evidence type="ECO:0000313" key="11">
    <source>
        <dbReference type="EMBL" id="RYM34062.1"/>
    </source>
</evidence>
<keyword evidence="7 10" id="KW-1133">Transmembrane helix</keyword>
<dbReference type="RefSeq" id="WP_130093503.1">
    <property type="nucleotide sequence ID" value="NZ_SETE01000003.1"/>
</dbReference>
<evidence type="ECO:0000256" key="10">
    <source>
        <dbReference type="SAM" id="Phobius"/>
    </source>
</evidence>
<dbReference type="Pfam" id="PF01554">
    <property type="entry name" value="MatE"/>
    <property type="match status" value="2"/>
</dbReference>
<proteinExistence type="inferred from homology"/>
<keyword evidence="9" id="KW-0046">Antibiotic resistance</keyword>
<organism evidence="11 12">
    <name type="scientific">Brumimicrobium glaciale</name>
    <dbReference type="NCBI Taxonomy" id="200475"/>
    <lineage>
        <taxon>Bacteria</taxon>
        <taxon>Pseudomonadati</taxon>
        <taxon>Bacteroidota</taxon>
        <taxon>Flavobacteriia</taxon>
        <taxon>Flavobacteriales</taxon>
        <taxon>Crocinitomicaceae</taxon>
        <taxon>Brumimicrobium</taxon>
    </lineage>
</organism>
<evidence type="ECO:0000256" key="1">
    <source>
        <dbReference type="ARBA" id="ARBA00004651"/>
    </source>
</evidence>
<dbReference type="NCBIfam" id="TIGR00797">
    <property type="entry name" value="matE"/>
    <property type="match status" value="1"/>
</dbReference>
<feature type="transmembrane region" description="Helical" evidence="10">
    <location>
        <begin position="287"/>
        <end position="306"/>
    </location>
</feature>
<evidence type="ECO:0000256" key="7">
    <source>
        <dbReference type="ARBA" id="ARBA00022989"/>
    </source>
</evidence>
<feature type="transmembrane region" description="Helical" evidence="10">
    <location>
        <begin position="246"/>
        <end position="267"/>
    </location>
</feature>
<dbReference type="GO" id="GO:0015297">
    <property type="term" value="F:antiporter activity"/>
    <property type="evidence" value="ECO:0007669"/>
    <property type="project" value="InterPro"/>
</dbReference>
<dbReference type="GO" id="GO:0046677">
    <property type="term" value="P:response to antibiotic"/>
    <property type="evidence" value="ECO:0007669"/>
    <property type="project" value="UniProtKB-KW"/>
</dbReference>
<sequence length="468" mass="50750">MKSTDKFGTAPLGKLLAEQAIPASVGILTMSIYAIVDTIYVGHFVGPEGIGAITVVLPITFLISSIGMAIGVGGSSVLSRALGNDKRKKAFKTFGNQVVMTLFLAVFFVILGAFFTDDIIHVFGGMGDIETPAIEYFTILLFGVPFLAWAMMSINVIRAEGYPRVAMYAMIVPAIINLILDPIFIIVFDMGIKGAAWATTISYIGSAAFTLRHFIYGKSALKISIENCKPSFPIIKEIASLGSVTLARQGVISVLAVVLNNSLYFYGGEQGLSVYGIINRVLMFANFPVLGITQGFVPIVGYNYGAKLKDRVQQIVKISIGWASGISVVLFIVLMTFAANISELFTSDLDLIKDTTPVIRTVFLATPLLAVSLIISAYFQAIGKAGPALFLALTKQGIFLIPLVLILPLYFGLNGIWMAFPIADVGAALVSFAYYKMIRTKYAKREELDLKQNPKVENLEPLEKLENE</sequence>
<dbReference type="GO" id="GO:0005886">
    <property type="term" value="C:plasma membrane"/>
    <property type="evidence" value="ECO:0007669"/>
    <property type="project" value="UniProtKB-SubCell"/>
</dbReference>
<keyword evidence="4" id="KW-0813">Transport</keyword>
<dbReference type="AlphaFoldDB" id="A0A4Q4KLB4"/>
<keyword evidence="12" id="KW-1185">Reference proteome</keyword>
<evidence type="ECO:0000313" key="12">
    <source>
        <dbReference type="Proteomes" id="UP000293952"/>
    </source>
</evidence>
<feature type="transmembrane region" description="Helical" evidence="10">
    <location>
        <begin position="358"/>
        <end position="379"/>
    </location>
</feature>
<dbReference type="Proteomes" id="UP000293952">
    <property type="component" value="Unassembled WGS sequence"/>
</dbReference>
<evidence type="ECO:0000256" key="5">
    <source>
        <dbReference type="ARBA" id="ARBA00022475"/>
    </source>
</evidence>
<feature type="transmembrane region" description="Helical" evidence="10">
    <location>
        <begin position="194"/>
        <end position="215"/>
    </location>
</feature>
<comment type="subcellular location">
    <subcellularLocation>
        <location evidence="1">Cell membrane</location>
        <topology evidence="1">Multi-pass membrane protein</topology>
    </subcellularLocation>
</comment>
<dbReference type="EMBL" id="SETE01000003">
    <property type="protein sequence ID" value="RYM34062.1"/>
    <property type="molecule type" value="Genomic_DNA"/>
</dbReference>
<comment type="caution">
    <text evidence="11">The sequence shown here is derived from an EMBL/GenBank/DDBJ whole genome shotgun (WGS) entry which is preliminary data.</text>
</comment>
<keyword evidence="5" id="KW-1003">Cell membrane</keyword>
<evidence type="ECO:0000256" key="9">
    <source>
        <dbReference type="ARBA" id="ARBA00023251"/>
    </source>
</evidence>
<feature type="transmembrane region" description="Helical" evidence="10">
    <location>
        <begin position="416"/>
        <end position="435"/>
    </location>
</feature>
<evidence type="ECO:0000256" key="8">
    <source>
        <dbReference type="ARBA" id="ARBA00023136"/>
    </source>
</evidence>
<evidence type="ECO:0000256" key="2">
    <source>
        <dbReference type="ARBA" id="ARBA00008417"/>
    </source>
</evidence>
<comment type="similarity">
    <text evidence="2">Belongs to the multi antimicrobial extrusion (MATE) (TC 2.A.66.1) family. MepA subfamily.</text>
</comment>
<dbReference type="OrthoDB" id="9811110at2"/>
<feature type="transmembrane region" description="Helical" evidence="10">
    <location>
        <begin position="49"/>
        <end position="73"/>
    </location>
</feature>
<keyword evidence="6 10" id="KW-0812">Transmembrane</keyword>
<reference evidence="11 12" key="1">
    <citation type="submission" date="2019-02" db="EMBL/GenBank/DDBJ databases">
        <title>Genome sequence of the sea-ice species Brumimicrobium glaciale.</title>
        <authorList>
            <person name="Bowman J.P."/>
        </authorList>
    </citation>
    <scope>NUCLEOTIDE SEQUENCE [LARGE SCALE GENOMIC DNA]</scope>
    <source>
        <strain evidence="11 12">IC156</strain>
    </source>
</reference>
<evidence type="ECO:0000256" key="3">
    <source>
        <dbReference type="ARBA" id="ARBA00022106"/>
    </source>
</evidence>
<feature type="transmembrane region" description="Helical" evidence="10">
    <location>
        <begin position="318"/>
        <end position="338"/>
    </location>
</feature>
<feature type="transmembrane region" description="Helical" evidence="10">
    <location>
        <begin position="94"/>
        <end position="116"/>
    </location>
</feature>
<accession>A0A4Q4KLB4</accession>
<name>A0A4Q4KLB4_9FLAO</name>
<feature type="transmembrane region" description="Helical" evidence="10">
    <location>
        <begin position="388"/>
        <end position="410"/>
    </location>
</feature>
<dbReference type="PANTHER" id="PTHR43823">
    <property type="entry name" value="SPORULATION PROTEIN YKVU"/>
    <property type="match status" value="1"/>
</dbReference>